<reference evidence="2 3" key="1">
    <citation type="submission" date="2016-08" db="EMBL/GenBank/DDBJ databases">
        <title>Genomes of anaerobic fungi encode conserved fungal cellulosomes for biomass hydrolysis.</title>
        <authorList>
            <consortium name="DOE Joint Genome Institute"/>
            <person name="Haitjema C.H."/>
            <person name="Gilmore S.P."/>
            <person name="Henske J.K."/>
            <person name="Solomon K.V."/>
            <person name="De Groot R."/>
            <person name="Kuo A."/>
            <person name="Mondo S.J."/>
            <person name="Salamov A.A."/>
            <person name="Labutti K."/>
            <person name="Zhao Z."/>
            <person name="Chiniquy J."/>
            <person name="Barry K."/>
            <person name="Brewer H.M."/>
            <person name="Purvine S.O."/>
            <person name="Wright A.T."/>
            <person name="Boxma B."/>
            <person name="Van Alen T."/>
            <person name="Hackstein J.H."/>
            <person name="Baker S.E."/>
            <person name="Grigoriev I.V."/>
            <person name="O'Malley M.A."/>
        </authorList>
    </citation>
    <scope>NUCLEOTIDE SEQUENCE [LARGE SCALE GENOMIC DNA]</scope>
    <source>
        <strain evidence="3">finn</strain>
    </source>
</reference>
<gene>
    <name evidence="2" type="ORF">BCR36DRAFT_461960</name>
</gene>
<proteinExistence type="predicted"/>
<organism evidence="2 3">
    <name type="scientific">Piromyces finnis</name>
    <dbReference type="NCBI Taxonomy" id="1754191"/>
    <lineage>
        <taxon>Eukaryota</taxon>
        <taxon>Fungi</taxon>
        <taxon>Fungi incertae sedis</taxon>
        <taxon>Chytridiomycota</taxon>
        <taxon>Chytridiomycota incertae sedis</taxon>
        <taxon>Neocallimastigomycetes</taxon>
        <taxon>Neocallimastigales</taxon>
        <taxon>Neocallimastigaceae</taxon>
        <taxon>Piromyces</taxon>
    </lineage>
</organism>
<feature type="region of interest" description="Disordered" evidence="1">
    <location>
        <begin position="171"/>
        <end position="200"/>
    </location>
</feature>
<protein>
    <submittedName>
        <fullName evidence="2">Uncharacterized protein</fullName>
    </submittedName>
</protein>
<comment type="caution">
    <text evidence="2">The sequence shown here is derived from an EMBL/GenBank/DDBJ whole genome shotgun (WGS) entry which is preliminary data.</text>
</comment>
<name>A0A1Y1UXM7_9FUNG</name>
<feature type="compositionally biased region" description="Basic and acidic residues" evidence="1">
    <location>
        <begin position="171"/>
        <end position="184"/>
    </location>
</feature>
<evidence type="ECO:0000313" key="3">
    <source>
        <dbReference type="Proteomes" id="UP000193719"/>
    </source>
</evidence>
<dbReference type="Proteomes" id="UP000193719">
    <property type="component" value="Unassembled WGS sequence"/>
</dbReference>
<keyword evidence="3" id="KW-1185">Reference proteome</keyword>
<dbReference type="AlphaFoldDB" id="A0A1Y1UXM7"/>
<accession>A0A1Y1UXM7</accession>
<evidence type="ECO:0000313" key="2">
    <source>
        <dbReference type="EMBL" id="ORX42877.1"/>
    </source>
</evidence>
<evidence type="ECO:0000256" key="1">
    <source>
        <dbReference type="SAM" id="MobiDB-lite"/>
    </source>
</evidence>
<sequence>MNYIKEEKRKIFNQRINKLYSIKARNLEELPSIIRKIKNIFTSIEKQDTKIMSEVEKVKIIYHALPKYLQERMTISTKIKSDEFIEEVIDKHLMIKYLKDKSTISKIDNVKLSSNDPMDIDFISKEKIFNKTKTIPNNKYKSKSTKNYCYICETYDYSLDQCKFNLKNKNREGNKYRNTSEKYSRNQKQKGRNFKNNNFKSKPSRIFQISDTMKKINMAI</sequence>
<dbReference type="EMBL" id="MCFH01000059">
    <property type="protein sequence ID" value="ORX42877.1"/>
    <property type="molecule type" value="Genomic_DNA"/>
</dbReference>
<reference evidence="2 3" key="2">
    <citation type="submission" date="2016-08" db="EMBL/GenBank/DDBJ databases">
        <title>Pervasive Adenine N6-methylation of Active Genes in Fungi.</title>
        <authorList>
            <consortium name="DOE Joint Genome Institute"/>
            <person name="Mondo S.J."/>
            <person name="Dannebaum R.O."/>
            <person name="Kuo R.C."/>
            <person name="Labutti K."/>
            <person name="Haridas S."/>
            <person name="Kuo A."/>
            <person name="Salamov A."/>
            <person name="Ahrendt S.R."/>
            <person name="Lipzen A."/>
            <person name="Sullivan W."/>
            <person name="Andreopoulos W.B."/>
            <person name="Clum A."/>
            <person name="Lindquist E."/>
            <person name="Daum C."/>
            <person name="Ramamoorthy G.K."/>
            <person name="Gryganskyi A."/>
            <person name="Culley D."/>
            <person name="Magnuson J.K."/>
            <person name="James T.Y."/>
            <person name="O'Malley M.A."/>
            <person name="Stajich J.E."/>
            <person name="Spatafora J.W."/>
            <person name="Visel A."/>
            <person name="Grigoriev I.V."/>
        </authorList>
    </citation>
    <scope>NUCLEOTIDE SEQUENCE [LARGE SCALE GENOMIC DNA]</scope>
    <source>
        <strain evidence="3">finn</strain>
    </source>
</reference>